<organism evidence="1 2">
    <name type="scientific">Catharanthus roseus</name>
    <name type="common">Madagascar periwinkle</name>
    <name type="synonym">Vinca rosea</name>
    <dbReference type="NCBI Taxonomy" id="4058"/>
    <lineage>
        <taxon>Eukaryota</taxon>
        <taxon>Viridiplantae</taxon>
        <taxon>Streptophyta</taxon>
        <taxon>Embryophyta</taxon>
        <taxon>Tracheophyta</taxon>
        <taxon>Spermatophyta</taxon>
        <taxon>Magnoliopsida</taxon>
        <taxon>eudicotyledons</taxon>
        <taxon>Gunneridae</taxon>
        <taxon>Pentapetalae</taxon>
        <taxon>asterids</taxon>
        <taxon>lamiids</taxon>
        <taxon>Gentianales</taxon>
        <taxon>Apocynaceae</taxon>
        <taxon>Rauvolfioideae</taxon>
        <taxon>Vinceae</taxon>
        <taxon>Catharanthinae</taxon>
        <taxon>Catharanthus</taxon>
    </lineage>
</organism>
<reference evidence="2" key="1">
    <citation type="journal article" date="2023" name="Nat. Plants">
        <title>Single-cell RNA sequencing provides a high-resolution roadmap for understanding the multicellular compartmentation of specialized metabolism.</title>
        <authorList>
            <person name="Sun S."/>
            <person name="Shen X."/>
            <person name="Li Y."/>
            <person name="Li Y."/>
            <person name="Wang S."/>
            <person name="Li R."/>
            <person name="Zhang H."/>
            <person name="Shen G."/>
            <person name="Guo B."/>
            <person name="Wei J."/>
            <person name="Xu J."/>
            <person name="St-Pierre B."/>
            <person name="Chen S."/>
            <person name="Sun C."/>
        </authorList>
    </citation>
    <scope>NUCLEOTIDE SEQUENCE [LARGE SCALE GENOMIC DNA]</scope>
</reference>
<evidence type="ECO:0000313" key="2">
    <source>
        <dbReference type="Proteomes" id="UP001060085"/>
    </source>
</evidence>
<comment type="caution">
    <text evidence="1">The sequence shown here is derived from an EMBL/GenBank/DDBJ whole genome shotgun (WGS) entry which is preliminary data.</text>
</comment>
<evidence type="ECO:0000313" key="1">
    <source>
        <dbReference type="EMBL" id="KAI5678530.1"/>
    </source>
</evidence>
<proteinExistence type="predicted"/>
<name>A0ACC0C0S5_CATRO</name>
<gene>
    <name evidence="1" type="ORF">M9H77_09480</name>
</gene>
<protein>
    <submittedName>
        <fullName evidence="1">Uncharacterized protein</fullName>
    </submittedName>
</protein>
<sequence length="409" mass="46729">MADIEHPRLVLHNFLSRDVCKELEFIHKSCCTIGYRPNVFSTTLSHLIATNCSHLIMPLVSIRERLREKVEEYFRCDFELVIEFTGLISWTKGASIGWHSDDNRSYLKQRDFAVVCYLNSYGEDFKGGLFHFQDGEPTTIVPLAGDVVMYTADNKNVHAVDEITEGERITLTLWFSRDSSHDEDAKLISFLSQGSLDNLDPKVGSHLPMPASNSMYWFPPDEASVFKSGFDIRCAKLHVLGLDLYSSSEQICQSSVNSGNKLLESLMEPLQLARGDQLFEMKFINVLHVFQVVQFYCWKGSKLKATEVEEGEAKLKLLSGEEKAKINCLKSVVLKDQLQAETFVNDLYSWKQQQQQQSCFDWAAFSAAVMEWEAYTQKLYHRILASFPHWRNYGSLFLVPELGEFGASF</sequence>
<keyword evidence="2" id="KW-1185">Reference proteome</keyword>
<dbReference type="Proteomes" id="UP001060085">
    <property type="component" value="Linkage Group LG02"/>
</dbReference>
<dbReference type="EMBL" id="CM044702">
    <property type="protein sequence ID" value="KAI5678530.1"/>
    <property type="molecule type" value="Genomic_DNA"/>
</dbReference>
<accession>A0ACC0C0S5</accession>